<dbReference type="Proteomes" id="UP000249557">
    <property type="component" value="Unassembled WGS sequence"/>
</dbReference>
<evidence type="ECO:0000259" key="2">
    <source>
        <dbReference type="Pfam" id="PF07238"/>
    </source>
</evidence>
<dbReference type="GO" id="GO:0035438">
    <property type="term" value="F:cyclic-di-GMP binding"/>
    <property type="evidence" value="ECO:0007669"/>
    <property type="project" value="InterPro"/>
</dbReference>
<evidence type="ECO:0000313" key="4">
    <source>
        <dbReference type="Proteomes" id="UP000249557"/>
    </source>
</evidence>
<name>A0A2W4ZV51_9BACT</name>
<feature type="region of interest" description="Disordered" evidence="1">
    <location>
        <begin position="1"/>
        <end position="20"/>
    </location>
</feature>
<dbReference type="EMBL" id="QFNK01000150">
    <property type="protein sequence ID" value="PZO85386.1"/>
    <property type="molecule type" value="Genomic_DNA"/>
</dbReference>
<feature type="domain" description="PilZ" evidence="2">
    <location>
        <begin position="13"/>
        <end position="104"/>
    </location>
</feature>
<feature type="compositionally biased region" description="Basic and acidic residues" evidence="1">
    <location>
        <begin position="1"/>
        <end position="13"/>
    </location>
</feature>
<evidence type="ECO:0000256" key="1">
    <source>
        <dbReference type="SAM" id="MobiDB-lite"/>
    </source>
</evidence>
<dbReference type="InterPro" id="IPR009875">
    <property type="entry name" value="PilZ_domain"/>
</dbReference>
<dbReference type="Gene3D" id="2.40.10.220">
    <property type="entry name" value="predicted glycosyltransferase like domains"/>
    <property type="match status" value="1"/>
</dbReference>
<organism evidence="3 4">
    <name type="scientific">Micavibrio aeruginosavorus</name>
    <dbReference type="NCBI Taxonomy" id="349221"/>
    <lineage>
        <taxon>Bacteria</taxon>
        <taxon>Pseudomonadati</taxon>
        <taxon>Bdellovibrionota</taxon>
        <taxon>Bdellovibrionia</taxon>
        <taxon>Bdellovibrionales</taxon>
        <taxon>Pseudobdellovibrionaceae</taxon>
        <taxon>Micavibrio</taxon>
    </lineage>
</organism>
<dbReference type="SUPFAM" id="SSF141371">
    <property type="entry name" value="PilZ domain-like"/>
    <property type="match status" value="1"/>
</dbReference>
<dbReference type="AlphaFoldDB" id="A0A2W4ZV51"/>
<gene>
    <name evidence="3" type="ORF">DI626_07550</name>
</gene>
<accession>A0A2W4ZV51</accession>
<protein>
    <submittedName>
        <fullName evidence="3">Pilus assembly protein PilZ</fullName>
    </submittedName>
</protein>
<sequence length="120" mass="13763">MFAKYTEDSEASRRASPRRAADNCITMIDGKAYPVHNWSDGGMLIQADERMFSMAAPVELTMKFRVSGNIVDIAHRGRVIRKTRDRLAIQFEPLTRDVASRFKQVVDDFVTREFMESQMA</sequence>
<dbReference type="Pfam" id="PF07238">
    <property type="entry name" value="PilZ"/>
    <property type="match status" value="1"/>
</dbReference>
<comment type="caution">
    <text evidence="3">The sequence shown here is derived from an EMBL/GenBank/DDBJ whole genome shotgun (WGS) entry which is preliminary data.</text>
</comment>
<evidence type="ECO:0000313" key="3">
    <source>
        <dbReference type="EMBL" id="PZO85386.1"/>
    </source>
</evidence>
<reference evidence="3 4" key="1">
    <citation type="submission" date="2017-08" db="EMBL/GenBank/DDBJ databases">
        <title>Infants hospitalized years apart are colonized by the same room-sourced microbial strains.</title>
        <authorList>
            <person name="Brooks B."/>
            <person name="Olm M.R."/>
            <person name="Firek B.A."/>
            <person name="Baker R."/>
            <person name="Thomas B.C."/>
            <person name="Morowitz M.J."/>
            <person name="Banfield J.F."/>
        </authorList>
    </citation>
    <scope>NUCLEOTIDE SEQUENCE [LARGE SCALE GENOMIC DNA]</scope>
    <source>
        <strain evidence="3">S2_018_000_R2_104</strain>
    </source>
</reference>
<proteinExistence type="predicted"/>